<feature type="non-terminal residue" evidence="1">
    <location>
        <position position="305"/>
    </location>
</feature>
<dbReference type="RefSeq" id="WP_218252676.1">
    <property type="nucleotide sequence ID" value="NZ_JABXWD010000188.1"/>
</dbReference>
<dbReference type="EMBL" id="JABXWD010000188">
    <property type="protein sequence ID" value="MBV6342048.1"/>
    <property type="molecule type" value="Genomic_DNA"/>
</dbReference>
<name>A0ABS6S0X5_9BACT</name>
<organism evidence="1 2">
    <name type="scientific">Candidatus Magnetobacterium casense</name>
    <dbReference type="NCBI Taxonomy" id="1455061"/>
    <lineage>
        <taxon>Bacteria</taxon>
        <taxon>Pseudomonadati</taxon>
        <taxon>Nitrospirota</taxon>
        <taxon>Thermodesulfovibrionia</taxon>
        <taxon>Thermodesulfovibrionales</taxon>
        <taxon>Candidatus Magnetobacteriaceae</taxon>
        <taxon>Candidatus Magnetobacterium</taxon>
    </lineage>
</organism>
<keyword evidence="2" id="KW-1185">Reference proteome</keyword>
<reference evidence="1 2" key="1">
    <citation type="journal article" date="2020" name="J Geophys Res Biogeosci">
        <title>Magnetotaxis as an Adaptation to Enable Bacterial Shuttling of Microbial Sulfur and Sulfur Cycling Across Aquatic Oxic#Anoxic Interfaces.</title>
        <authorList>
            <person name="Li J."/>
            <person name="Liu P."/>
            <person name="Wang J."/>
            <person name="Roberts A.P."/>
            <person name="Pan Y."/>
        </authorList>
    </citation>
    <scope>NUCLEOTIDE SEQUENCE [LARGE SCALE GENOMIC DNA]</scope>
    <source>
        <strain evidence="1 2">MYR-1_YQ</strain>
    </source>
</reference>
<gene>
    <name evidence="1" type="ORF">HWQ67_10670</name>
</gene>
<sequence>MRSFYSYGPVDSQEHFCVHRKELIERCIEQLIGNLDKGGRYFTVWAPRQTGKTWLMQQVRDEIQARYSDHFIVGTMSVQGTVFKDDDDVDSFLAKVPRLIWETFKLRIDIPSDWEAFNGLFDRNDSIFDRPIILFIDEFDSLPPKVIDILVKMFRDMYLKRDSYLLHGLALIGVRTVLGVESERGSPFNVQRSMHIPNFSKDEVAELFQQYRDESGQDVDPVVVDKLYHVTRGQPGLVCWFGELLTEKYNPGINNTIDAALWYDVYSSALSIEFNNTTLNLIKKAKGAYQQHVASLFTRADIPFS</sequence>
<evidence type="ECO:0000313" key="1">
    <source>
        <dbReference type="EMBL" id="MBV6342048.1"/>
    </source>
</evidence>
<dbReference type="Pfam" id="PF14516">
    <property type="entry name" value="AAA_35"/>
    <property type="match status" value="1"/>
</dbReference>
<evidence type="ECO:0000313" key="2">
    <source>
        <dbReference type="Proteomes" id="UP001196980"/>
    </source>
</evidence>
<dbReference type="Proteomes" id="UP001196980">
    <property type="component" value="Unassembled WGS sequence"/>
</dbReference>
<proteinExistence type="predicted"/>
<accession>A0ABS6S0X5</accession>
<protein>
    <submittedName>
        <fullName evidence="1">AAA-like domain-containing protein</fullName>
    </submittedName>
</protein>
<comment type="caution">
    <text evidence="1">The sequence shown here is derived from an EMBL/GenBank/DDBJ whole genome shotgun (WGS) entry which is preliminary data.</text>
</comment>